<dbReference type="Gene3D" id="2.40.170.20">
    <property type="entry name" value="TonB-dependent receptor, beta-barrel domain"/>
    <property type="match status" value="1"/>
</dbReference>
<evidence type="ECO:0000256" key="8">
    <source>
        <dbReference type="ARBA" id="ARBA00023136"/>
    </source>
</evidence>
<dbReference type="InterPro" id="IPR037066">
    <property type="entry name" value="Plug_dom_sf"/>
</dbReference>
<keyword evidence="14" id="KW-1133">Transmembrane helix</keyword>
<dbReference type="PROSITE" id="PS01156">
    <property type="entry name" value="TONB_DEPENDENT_REC_2"/>
    <property type="match status" value="1"/>
</dbReference>
<dbReference type="InterPro" id="IPR036942">
    <property type="entry name" value="Beta-barrel_TonB_sf"/>
</dbReference>
<feature type="transmembrane region" description="Helical" evidence="14">
    <location>
        <begin position="12"/>
        <end position="33"/>
    </location>
</feature>
<evidence type="ECO:0000256" key="1">
    <source>
        <dbReference type="ARBA" id="ARBA00004571"/>
    </source>
</evidence>
<evidence type="ECO:0008006" key="19">
    <source>
        <dbReference type="Google" id="ProtNLM"/>
    </source>
</evidence>
<evidence type="ECO:0000256" key="14">
    <source>
        <dbReference type="SAM" id="Phobius"/>
    </source>
</evidence>
<dbReference type="PANTHER" id="PTHR30069:SF54">
    <property type="entry name" value="TRANSFERRIN-BINDING PROTEIN A"/>
    <property type="match status" value="1"/>
</dbReference>
<dbReference type="PANTHER" id="PTHR30069">
    <property type="entry name" value="TONB-DEPENDENT OUTER MEMBRANE RECEPTOR"/>
    <property type="match status" value="1"/>
</dbReference>
<dbReference type="EMBL" id="JTDO01000009">
    <property type="protein sequence ID" value="KLT72761.1"/>
    <property type="molecule type" value="Genomic_DNA"/>
</dbReference>
<evidence type="ECO:0000313" key="17">
    <source>
        <dbReference type="EMBL" id="KLT72761.1"/>
    </source>
</evidence>
<dbReference type="AlphaFoldDB" id="A0A0J0YRK3"/>
<dbReference type="GO" id="GO:0015344">
    <property type="term" value="F:siderophore uptake transmembrane transporter activity"/>
    <property type="evidence" value="ECO:0007669"/>
    <property type="project" value="TreeGrafter"/>
</dbReference>
<evidence type="ECO:0000256" key="12">
    <source>
        <dbReference type="PROSITE-ProRule" id="PRU10144"/>
    </source>
</evidence>
<comment type="similarity">
    <text evidence="2 11 13">Belongs to the TonB-dependent receptor family.</text>
</comment>
<dbReference type="RefSeq" id="WP_047761147.1">
    <property type="nucleotide sequence ID" value="NZ_CP091510.1"/>
</dbReference>
<evidence type="ECO:0000256" key="3">
    <source>
        <dbReference type="ARBA" id="ARBA00022448"/>
    </source>
</evidence>
<evidence type="ECO:0000259" key="16">
    <source>
        <dbReference type="Pfam" id="PF07715"/>
    </source>
</evidence>
<keyword evidence="4 11" id="KW-1134">Transmembrane beta strand</keyword>
<feature type="domain" description="TonB-dependent receptor-like beta-barrel" evidence="15">
    <location>
        <begin position="354"/>
        <end position="807"/>
    </location>
</feature>
<keyword evidence="18" id="KW-1185">Reference proteome</keyword>
<dbReference type="InterPro" id="IPR039426">
    <property type="entry name" value="TonB-dep_rcpt-like"/>
</dbReference>
<dbReference type="SUPFAM" id="SSF56935">
    <property type="entry name" value="Porins"/>
    <property type="match status" value="1"/>
</dbReference>
<dbReference type="GO" id="GO:0044718">
    <property type="term" value="P:siderophore transmembrane transport"/>
    <property type="evidence" value="ECO:0007669"/>
    <property type="project" value="TreeGrafter"/>
</dbReference>
<dbReference type="InterPro" id="IPR010917">
    <property type="entry name" value="TonB_rcpt_CS"/>
</dbReference>
<sequence length="852" mass="96174">MSNLLFTRRFRINYLAYVVSTVFLGIPLCAGAAQNTNLSEDAALNEAELETVHVWGKRSPVKSGNASGLGEIKKISGRLQREQVENIRDLVRYDPGIAVNESGGRGTSRGYAIRGVEKERVAVTVDGMGQAVMLKRRDRTAGLNSASRSSGAQNEVEYENLKEVVLNKGSASFESGSGALGGAVAATTKDVSDFLDERENFSGRFKTGFTSKDMRKMGSLALAGRIGDFEGFIQYTHRGGHETKAHGDLYKQSVYVQNYSDASRGRLLSANQVSGTDAESGAIRRIPNPLDYLSGSWLSKFGWNITPEHYVGAVVENSRQKYQVRDMFVPNYHGARTIKDVQEPLYEIDSDVIKYTPTRFYVDDHDNRRLGIEYKYRASENDSGWLPDTLTLRADSRDLQLKTTVKTLNCSPWPSIDINCWPEKSADNVGKRGYWLDTVLAQKDTRFELDAGKQWQFKDITYDLYFRSGYTQSQFDVDERARYVKVDPTITGFEVSEYDYSDHAGPIKGKHWFVSVGNHVDLDEKVSLSGGVRYDRHNFSAKPDDEQKKRGIIFTNSRYGNLSWDLGMQYRPVDGLAFSYRNSSGFRVPSIVEQLGPDFNISSVFLQHQPPKAEKSLNNEIGINWQSPLLKFSGSYFWTSYRDLIGVASKPKPSGIGHGDNVYYNLHRVKTYGFDVSAYVDGNTLWQKLPEGLRLFARVSQTKHKGTVEISPEYSMVFGYSLDAIQPLRIVYGIDYNRPDDKWGINFTTTYSKAKNPNELVLNMRQGREEKVSDSMDVRAKSWRIADLSGHYRFGKNSVLRAGVYNLFNYRYTTWESLRQTSYGLDARISTPNYTALAAPGRNYQVSFEIKF</sequence>
<dbReference type="OrthoDB" id="9764669at2"/>
<dbReference type="CDD" id="cd01347">
    <property type="entry name" value="ligand_gated_channel"/>
    <property type="match status" value="1"/>
</dbReference>
<evidence type="ECO:0000313" key="18">
    <source>
        <dbReference type="Proteomes" id="UP000036027"/>
    </source>
</evidence>
<evidence type="ECO:0000256" key="11">
    <source>
        <dbReference type="PROSITE-ProRule" id="PRU01360"/>
    </source>
</evidence>
<keyword evidence="8 11" id="KW-0472">Membrane</keyword>
<dbReference type="Proteomes" id="UP000036027">
    <property type="component" value="Unassembled WGS sequence"/>
</dbReference>
<protein>
    <recommendedName>
        <fullName evidence="19">Ligand-gated channel protein</fullName>
    </recommendedName>
</protein>
<dbReference type="InterPro" id="IPR012910">
    <property type="entry name" value="Plug_dom"/>
</dbReference>
<gene>
    <name evidence="17" type="ORF">PL75_06705</name>
</gene>
<reference evidence="17 18" key="1">
    <citation type="submission" date="2014-11" db="EMBL/GenBank/DDBJ databases">
        <title>Genome of a novel goose pathogen.</title>
        <authorList>
            <person name="Hansen C.M."/>
            <person name="Hueffer K."/>
            <person name="Choi S.C."/>
        </authorList>
    </citation>
    <scope>NUCLEOTIDE SEQUENCE [LARGE SCALE GENOMIC DNA]</scope>
    <source>
        <strain evidence="17 18">KH1503</strain>
    </source>
</reference>
<evidence type="ECO:0000256" key="9">
    <source>
        <dbReference type="ARBA" id="ARBA00023170"/>
    </source>
</evidence>
<comment type="subcellular location">
    <subcellularLocation>
        <location evidence="1 11">Cell outer membrane</location>
        <topology evidence="1 11">Multi-pass membrane protein</topology>
    </subcellularLocation>
</comment>
<dbReference type="STRING" id="1470200.PL75_06705"/>
<evidence type="ECO:0000259" key="15">
    <source>
        <dbReference type="Pfam" id="PF00593"/>
    </source>
</evidence>
<keyword evidence="3 11" id="KW-0813">Transport</keyword>
<keyword evidence="10 11" id="KW-0998">Cell outer membrane</keyword>
<dbReference type="Gene3D" id="2.170.130.10">
    <property type="entry name" value="TonB-dependent receptor, plug domain"/>
    <property type="match status" value="1"/>
</dbReference>
<accession>A0A0J0YRK3</accession>
<dbReference type="Pfam" id="PF07715">
    <property type="entry name" value="Plug"/>
    <property type="match status" value="1"/>
</dbReference>
<organism evidence="17 18">
    <name type="scientific">Neisseria arctica</name>
    <dbReference type="NCBI Taxonomy" id="1470200"/>
    <lineage>
        <taxon>Bacteria</taxon>
        <taxon>Pseudomonadati</taxon>
        <taxon>Pseudomonadota</taxon>
        <taxon>Betaproteobacteria</taxon>
        <taxon>Neisseriales</taxon>
        <taxon>Neisseriaceae</taxon>
        <taxon>Neisseria</taxon>
    </lineage>
</organism>
<evidence type="ECO:0000256" key="6">
    <source>
        <dbReference type="ARBA" id="ARBA00022729"/>
    </source>
</evidence>
<evidence type="ECO:0000256" key="13">
    <source>
        <dbReference type="RuleBase" id="RU003357"/>
    </source>
</evidence>
<dbReference type="NCBIfam" id="TIGR01786">
    <property type="entry name" value="TonB-hemlactrns"/>
    <property type="match status" value="1"/>
</dbReference>
<evidence type="ECO:0000256" key="5">
    <source>
        <dbReference type="ARBA" id="ARBA00022692"/>
    </source>
</evidence>
<keyword evidence="7 13" id="KW-0798">TonB box</keyword>
<feature type="domain" description="TonB-dependent receptor plug" evidence="16">
    <location>
        <begin position="79"/>
        <end position="183"/>
    </location>
</feature>
<evidence type="ECO:0000256" key="4">
    <source>
        <dbReference type="ARBA" id="ARBA00022452"/>
    </source>
</evidence>
<dbReference type="PROSITE" id="PS52016">
    <property type="entry name" value="TONB_DEPENDENT_REC_3"/>
    <property type="match status" value="1"/>
</dbReference>
<dbReference type="GO" id="GO:0009279">
    <property type="term" value="C:cell outer membrane"/>
    <property type="evidence" value="ECO:0007669"/>
    <property type="project" value="UniProtKB-SubCell"/>
</dbReference>
<evidence type="ECO:0000256" key="7">
    <source>
        <dbReference type="ARBA" id="ARBA00023077"/>
    </source>
</evidence>
<dbReference type="Pfam" id="PF00593">
    <property type="entry name" value="TonB_dep_Rec_b-barrel"/>
    <property type="match status" value="1"/>
</dbReference>
<evidence type="ECO:0000256" key="2">
    <source>
        <dbReference type="ARBA" id="ARBA00009810"/>
    </source>
</evidence>
<proteinExistence type="inferred from homology"/>
<keyword evidence="5 11" id="KW-0812">Transmembrane</keyword>
<evidence type="ECO:0000256" key="10">
    <source>
        <dbReference type="ARBA" id="ARBA00023237"/>
    </source>
</evidence>
<keyword evidence="6" id="KW-0732">Signal</keyword>
<feature type="short sequence motif" description="TonB C-terminal box" evidence="12">
    <location>
        <begin position="835"/>
        <end position="852"/>
    </location>
</feature>
<keyword evidence="9" id="KW-0675">Receptor</keyword>
<dbReference type="InterPro" id="IPR000531">
    <property type="entry name" value="Beta-barrel_TonB"/>
</dbReference>
<comment type="caution">
    <text evidence="17">The sequence shown here is derived from an EMBL/GenBank/DDBJ whole genome shotgun (WGS) entry which is preliminary data.</text>
</comment>
<name>A0A0J0YRK3_9NEIS</name>
<dbReference type="PATRIC" id="fig|1470200.3.peg.2563"/>
<dbReference type="InterPro" id="IPR010949">
    <property type="entry name" value="TonB_Hb/transfer/lactofer_rcpt"/>
</dbReference>